<organism evidence="2 3">
    <name type="scientific">Paracidovorax wautersii</name>
    <dbReference type="NCBI Taxonomy" id="1177982"/>
    <lineage>
        <taxon>Bacteria</taxon>
        <taxon>Pseudomonadati</taxon>
        <taxon>Pseudomonadota</taxon>
        <taxon>Betaproteobacteria</taxon>
        <taxon>Burkholderiales</taxon>
        <taxon>Comamonadaceae</taxon>
        <taxon>Paracidovorax</taxon>
    </lineage>
</organism>
<evidence type="ECO:0000256" key="1">
    <source>
        <dbReference type="SAM" id="Phobius"/>
    </source>
</evidence>
<feature type="transmembrane region" description="Helical" evidence="1">
    <location>
        <begin position="103"/>
        <end position="123"/>
    </location>
</feature>
<dbReference type="AlphaFoldDB" id="A0A7V8JNV7"/>
<comment type="caution">
    <text evidence="2">The sequence shown here is derived from an EMBL/GenBank/DDBJ whole genome shotgun (WGS) entry which is preliminary data.</text>
</comment>
<dbReference type="Proteomes" id="UP000461670">
    <property type="component" value="Unassembled WGS sequence"/>
</dbReference>
<protein>
    <recommendedName>
        <fullName evidence="4">Major Facilitator Superfamily protein</fullName>
    </recommendedName>
</protein>
<evidence type="ECO:0000313" key="3">
    <source>
        <dbReference type="Proteomes" id="UP000461670"/>
    </source>
</evidence>
<dbReference type="EMBL" id="WNDQ01000073">
    <property type="protein sequence ID" value="KAF1018821.1"/>
    <property type="molecule type" value="Genomic_DNA"/>
</dbReference>
<proteinExistence type="predicted"/>
<dbReference type="SUPFAM" id="SSF103473">
    <property type="entry name" value="MFS general substrate transporter"/>
    <property type="match status" value="1"/>
</dbReference>
<gene>
    <name evidence="2" type="ORF">GAK30_03482</name>
</gene>
<feature type="transmembrane region" description="Helical" evidence="1">
    <location>
        <begin position="12"/>
        <end position="35"/>
    </location>
</feature>
<feature type="transmembrane region" description="Helical" evidence="1">
    <location>
        <begin position="73"/>
        <end position="97"/>
    </location>
</feature>
<feature type="transmembrane region" description="Helical" evidence="1">
    <location>
        <begin position="41"/>
        <end position="61"/>
    </location>
</feature>
<evidence type="ECO:0000313" key="2">
    <source>
        <dbReference type="EMBL" id="KAF1018821.1"/>
    </source>
</evidence>
<keyword evidence="1" id="KW-1133">Transmembrane helix</keyword>
<keyword evidence="1" id="KW-0472">Membrane</keyword>
<keyword evidence="1" id="KW-0812">Transmembrane</keyword>
<reference evidence="3" key="1">
    <citation type="journal article" date="2020" name="MBio">
        <title>Horizontal gene transfer to a defensive symbiont with a reduced genome amongst a multipartite beetle microbiome.</title>
        <authorList>
            <person name="Waterworth S.C."/>
            <person name="Florez L.V."/>
            <person name="Rees E.R."/>
            <person name="Hertweck C."/>
            <person name="Kaltenpoth M."/>
            <person name="Kwan J.C."/>
        </authorList>
    </citation>
    <scope>NUCLEOTIDE SEQUENCE [LARGE SCALE GENOMIC DNA]</scope>
</reference>
<dbReference type="InterPro" id="IPR036259">
    <property type="entry name" value="MFS_trans_sf"/>
</dbReference>
<evidence type="ECO:0008006" key="4">
    <source>
        <dbReference type="Google" id="ProtNLM"/>
    </source>
</evidence>
<sequence length="144" mass="15029">MGAGLAGLLKRRIGLIAPQVIGFGLALAGTLAMVYGRSPMAYAATAALIHLAWFFCLPYLFSMTAELDPTGRLSGLGNAAIFVGQGLGPFAAAMVVGDGNFRAVGWLAAMAYLIALAVCFVLARRFRQPSRRAPTFPVAPLGGR</sequence>
<name>A0A7V8JNV7_9BURK</name>
<dbReference type="Gene3D" id="1.20.1250.20">
    <property type="entry name" value="MFS general substrate transporter like domains"/>
    <property type="match status" value="1"/>
</dbReference>
<accession>A0A7V8JNV7</accession>